<evidence type="ECO:0000259" key="4">
    <source>
        <dbReference type="Pfam" id="PF00382"/>
    </source>
</evidence>
<sequence>METSTLAAARAAERDALYSLHFPDAGRVTAAAVVGCVCLDHLTCTECARIVGAPFAAIEVAARKKQRRDPPVQLPRVDVRSRPGQGTCGDGAPSEGFSAAISGTAGPHQAEGFEAALSGIAARLGLPAAIGERAKEVFRKMKAARAWPRTCTYWTEQRSKGALAACLSIACRSEGSPRSLRELAAAAAARKEEIVRMTALIRRRLGEEEAGLATGVGVVRASDYMCHFCELLRLGDREAAAAKEAARRLEESELEVPHIGESVAAAVVCMALERTDADGPDVPSVVSLATGVSTATVNIVCRKLLPHAELLFG</sequence>
<dbReference type="SUPFAM" id="SSF47954">
    <property type="entry name" value="Cyclin-like"/>
    <property type="match status" value="2"/>
</dbReference>
<proteinExistence type="predicted"/>
<evidence type="ECO:0000256" key="3">
    <source>
        <dbReference type="SAM" id="MobiDB-lite"/>
    </source>
</evidence>
<dbReference type="InterPro" id="IPR013150">
    <property type="entry name" value="TFIIB_cyclin"/>
</dbReference>
<dbReference type="PANTHER" id="PTHR11618">
    <property type="entry name" value="TRANSCRIPTION INITIATION FACTOR IIB-RELATED"/>
    <property type="match status" value="1"/>
</dbReference>
<accession>A0AAD8X727</accession>
<dbReference type="Pfam" id="PF00382">
    <property type="entry name" value="TFIIB"/>
    <property type="match status" value="1"/>
</dbReference>
<evidence type="ECO:0000313" key="6">
    <source>
        <dbReference type="Proteomes" id="UP001231189"/>
    </source>
</evidence>
<dbReference type="AlphaFoldDB" id="A0AAD8X727"/>
<name>A0AAD8X727_LOLMU</name>
<comment type="caution">
    <text evidence="5">The sequence shown here is derived from an EMBL/GenBank/DDBJ whole genome shotgun (WGS) entry which is preliminary data.</text>
</comment>
<organism evidence="5 6">
    <name type="scientific">Lolium multiflorum</name>
    <name type="common">Italian ryegrass</name>
    <name type="synonym">Lolium perenne subsp. multiflorum</name>
    <dbReference type="NCBI Taxonomy" id="4521"/>
    <lineage>
        <taxon>Eukaryota</taxon>
        <taxon>Viridiplantae</taxon>
        <taxon>Streptophyta</taxon>
        <taxon>Embryophyta</taxon>
        <taxon>Tracheophyta</taxon>
        <taxon>Spermatophyta</taxon>
        <taxon>Magnoliopsida</taxon>
        <taxon>Liliopsida</taxon>
        <taxon>Poales</taxon>
        <taxon>Poaceae</taxon>
        <taxon>BOP clade</taxon>
        <taxon>Pooideae</taxon>
        <taxon>Poodae</taxon>
        <taxon>Poeae</taxon>
        <taxon>Poeae Chloroplast Group 2 (Poeae type)</taxon>
        <taxon>Loliodinae</taxon>
        <taxon>Loliinae</taxon>
        <taxon>Lolium</taxon>
    </lineage>
</organism>
<dbReference type="GO" id="GO:0005634">
    <property type="term" value="C:nucleus"/>
    <property type="evidence" value="ECO:0007669"/>
    <property type="project" value="TreeGrafter"/>
</dbReference>
<keyword evidence="6" id="KW-1185">Reference proteome</keyword>
<dbReference type="Gene3D" id="1.10.472.10">
    <property type="entry name" value="Cyclin-like"/>
    <property type="match status" value="2"/>
</dbReference>
<gene>
    <name evidence="5" type="ORF">QYE76_015758</name>
</gene>
<dbReference type="Proteomes" id="UP001231189">
    <property type="component" value="Unassembled WGS sequence"/>
</dbReference>
<feature type="domain" description="Transcription factor TFIIB cyclin-like" evidence="4">
    <location>
        <begin position="117"/>
        <end position="194"/>
    </location>
</feature>
<dbReference type="PRINTS" id="PR00685">
    <property type="entry name" value="TIFACTORIIB"/>
</dbReference>
<keyword evidence="2" id="KW-0804">Transcription</keyword>
<feature type="region of interest" description="Disordered" evidence="3">
    <location>
        <begin position="67"/>
        <end position="93"/>
    </location>
</feature>
<dbReference type="GO" id="GO:0097550">
    <property type="term" value="C:transcription preinitiation complex"/>
    <property type="evidence" value="ECO:0007669"/>
    <property type="project" value="TreeGrafter"/>
</dbReference>
<protein>
    <recommendedName>
        <fullName evidence="4">Transcription factor TFIIB cyclin-like domain-containing protein</fullName>
    </recommendedName>
</protein>
<reference evidence="5" key="1">
    <citation type="submission" date="2023-07" db="EMBL/GenBank/DDBJ databases">
        <title>A chromosome-level genome assembly of Lolium multiflorum.</title>
        <authorList>
            <person name="Chen Y."/>
            <person name="Copetti D."/>
            <person name="Kolliker R."/>
            <person name="Studer B."/>
        </authorList>
    </citation>
    <scope>NUCLEOTIDE SEQUENCE</scope>
    <source>
        <strain evidence="5">02402/16</strain>
        <tissue evidence="5">Leaf</tissue>
    </source>
</reference>
<dbReference type="EMBL" id="JAUUTY010000001">
    <property type="protein sequence ID" value="KAK1699061.1"/>
    <property type="molecule type" value="Genomic_DNA"/>
</dbReference>
<dbReference type="GO" id="GO:0070897">
    <property type="term" value="P:transcription preinitiation complex assembly"/>
    <property type="evidence" value="ECO:0007669"/>
    <property type="project" value="InterPro"/>
</dbReference>
<keyword evidence="1" id="KW-0805">Transcription regulation</keyword>
<dbReference type="InterPro" id="IPR036915">
    <property type="entry name" value="Cyclin-like_sf"/>
</dbReference>
<evidence type="ECO:0000256" key="1">
    <source>
        <dbReference type="ARBA" id="ARBA00023015"/>
    </source>
</evidence>
<evidence type="ECO:0000256" key="2">
    <source>
        <dbReference type="ARBA" id="ARBA00023163"/>
    </source>
</evidence>
<evidence type="ECO:0000313" key="5">
    <source>
        <dbReference type="EMBL" id="KAK1699061.1"/>
    </source>
</evidence>
<dbReference type="PANTHER" id="PTHR11618:SF67">
    <property type="entry name" value="TRANSCRIPTION FACTOR TFIIB CYCLIN-LIKE DOMAIN-CONTAINING PROTEIN"/>
    <property type="match status" value="1"/>
</dbReference>
<dbReference type="InterPro" id="IPR000812">
    <property type="entry name" value="TFIIB"/>
</dbReference>
<dbReference type="GO" id="GO:0017025">
    <property type="term" value="F:TBP-class protein binding"/>
    <property type="evidence" value="ECO:0007669"/>
    <property type="project" value="InterPro"/>
</dbReference>